<dbReference type="SUPFAM" id="SSF56219">
    <property type="entry name" value="DNase I-like"/>
    <property type="match status" value="1"/>
</dbReference>
<protein>
    <submittedName>
        <fullName evidence="1">Uncharacterized protein</fullName>
    </submittedName>
</protein>
<name>A0A9Q1Q760_9CARY</name>
<proteinExistence type="predicted"/>
<evidence type="ECO:0000313" key="2">
    <source>
        <dbReference type="Proteomes" id="UP001153076"/>
    </source>
</evidence>
<gene>
    <name evidence="1" type="ORF">Cgig2_029576</name>
</gene>
<dbReference type="EMBL" id="JAKOGI010000681">
    <property type="protein sequence ID" value="KAJ8431547.1"/>
    <property type="molecule type" value="Genomic_DNA"/>
</dbReference>
<accession>A0A9Q1Q760</accession>
<organism evidence="1 2">
    <name type="scientific">Carnegiea gigantea</name>
    <dbReference type="NCBI Taxonomy" id="171969"/>
    <lineage>
        <taxon>Eukaryota</taxon>
        <taxon>Viridiplantae</taxon>
        <taxon>Streptophyta</taxon>
        <taxon>Embryophyta</taxon>
        <taxon>Tracheophyta</taxon>
        <taxon>Spermatophyta</taxon>
        <taxon>Magnoliopsida</taxon>
        <taxon>eudicotyledons</taxon>
        <taxon>Gunneridae</taxon>
        <taxon>Pentapetalae</taxon>
        <taxon>Caryophyllales</taxon>
        <taxon>Cactineae</taxon>
        <taxon>Cactaceae</taxon>
        <taxon>Cactoideae</taxon>
        <taxon>Echinocereeae</taxon>
        <taxon>Carnegiea</taxon>
    </lineage>
</organism>
<keyword evidence="2" id="KW-1185">Reference proteome</keyword>
<sequence>MVERDGIVEAFDIDPTPPPNYTPPTTYFISGNVADVHYGGWTDKTHLFVLHRGVAAAQFDINYTSLEELNGVIYNIHARTTRSNAEFTDGVAQVSVEEVHVFIWNCRGIARASFRPNLFTILSLTHCGVVVLMDTRAAGRNERQLLDKAHGLDYFYVEPLGFVGGLSVLWDTSKVVLGGECITDACHVRDAGASAI</sequence>
<dbReference type="InterPro" id="IPR036691">
    <property type="entry name" value="Endo/exonu/phosph_ase_sf"/>
</dbReference>
<comment type="caution">
    <text evidence="1">The sequence shown here is derived from an EMBL/GenBank/DDBJ whole genome shotgun (WGS) entry which is preliminary data.</text>
</comment>
<dbReference type="Proteomes" id="UP001153076">
    <property type="component" value="Unassembled WGS sequence"/>
</dbReference>
<evidence type="ECO:0000313" key="1">
    <source>
        <dbReference type="EMBL" id="KAJ8431547.1"/>
    </source>
</evidence>
<dbReference type="OrthoDB" id="1720282at2759"/>
<dbReference type="AlphaFoldDB" id="A0A9Q1Q760"/>
<reference evidence="1" key="1">
    <citation type="submission" date="2022-04" db="EMBL/GenBank/DDBJ databases">
        <title>Carnegiea gigantea Genome sequencing and assembly v2.</title>
        <authorList>
            <person name="Copetti D."/>
            <person name="Sanderson M.J."/>
            <person name="Burquez A."/>
            <person name="Wojciechowski M.F."/>
        </authorList>
    </citation>
    <scope>NUCLEOTIDE SEQUENCE</scope>
    <source>
        <strain evidence="1">SGP5-SGP5p</strain>
        <tissue evidence="1">Aerial part</tissue>
    </source>
</reference>